<reference evidence="3" key="1">
    <citation type="submission" date="2020-12" db="EMBL/GenBank/DDBJ databases">
        <title>Burkholderia cepacia complex in Mexico.</title>
        <authorList>
            <person name="Estrada P."/>
        </authorList>
    </citation>
    <scope>NUCLEOTIDE SEQUENCE</scope>
    <source>
        <strain evidence="3">871</strain>
    </source>
</reference>
<feature type="transmembrane region" description="Helical" evidence="1">
    <location>
        <begin position="741"/>
        <end position="759"/>
    </location>
</feature>
<dbReference type="InterPro" id="IPR046864">
    <property type="entry name" value="VasX_N"/>
</dbReference>
<comment type="caution">
    <text evidence="3">The sequence shown here is derived from an EMBL/GenBank/DDBJ whole genome shotgun (WGS) entry which is preliminary data.</text>
</comment>
<name>A0A8I1AUX9_BURCE</name>
<dbReference type="Pfam" id="PF20249">
    <property type="entry name" value="VasX_N"/>
    <property type="match status" value="1"/>
</dbReference>
<keyword evidence="1" id="KW-0472">Membrane</keyword>
<keyword evidence="1" id="KW-0812">Transmembrane</keyword>
<dbReference type="RefSeq" id="WP_176129600.1">
    <property type="nucleotide sequence ID" value="NZ_CADDZZ010000001.1"/>
</dbReference>
<proteinExistence type="predicted"/>
<keyword evidence="1" id="KW-1133">Transmembrane helix</keyword>
<dbReference type="CDD" id="cd20707">
    <property type="entry name" value="MIX_III"/>
    <property type="match status" value="1"/>
</dbReference>
<gene>
    <name evidence="3" type="ORF">JAO13_13605</name>
</gene>
<accession>A0A8I1AUX9</accession>
<dbReference type="Proteomes" id="UP000645612">
    <property type="component" value="Unassembled WGS sequence"/>
</dbReference>
<feature type="transmembrane region" description="Helical" evidence="1">
    <location>
        <begin position="780"/>
        <end position="803"/>
    </location>
</feature>
<protein>
    <recommendedName>
        <fullName evidence="2">Toxin VasX N-terminal region domain-containing protein</fullName>
    </recommendedName>
</protein>
<evidence type="ECO:0000259" key="2">
    <source>
        <dbReference type="Pfam" id="PF20249"/>
    </source>
</evidence>
<feature type="transmembrane region" description="Helical" evidence="1">
    <location>
        <begin position="877"/>
        <end position="900"/>
    </location>
</feature>
<dbReference type="AlphaFoldDB" id="A0A8I1AUX9"/>
<evidence type="ECO:0000256" key="1">
    <source>
        <dbReference type="SAM" id="Phobius"/>
    </source>
</evidence>
<dbReference type="EMBL" id="JAEDXG010000011">
    <property type="protein sequence ID" value="MBH9697476.1"/>
    <property type="molecule type" value="Genomic_DNA"/>
</dbReference>
<organism evidence="3 4">
    <name type="scientific">Burkholderia cepacia</name>
    <name type="common">Pseudomonas cepacia</name>
    <dbReference type="NCBI Taxonomy" id="292"/>
    <lineage>
        <taxon>Bacteria</taxon>
        <taxon>Pseudomonadati</taxon>
        <taxon>Pseudomonadota</taxon>
        <taxon>Betaproteobacteria</taxon>
        <taxon>Burkholderiales</taxon>
        <taxon>Burkholderiaceae</taxon>
        <taxon>Burkholderia</taxon>
        <taxon>Burkholderia cepacia complex</taxon>
    </lineage>
</organism>
<dbReference type="InterPro" id="IPR048126">
    <property type="entry name" value="Toxin_VasX"/>
</dbReference>
<sequence>MATTEQECANCQKTGLAILPVRYTVLPNTVPARLPDGIGGKGVTDVPLTTHRYGLRTLRDGWLYLYYVQSARGPKRWEVYKVTGDGRLWKQSRPLPDKPSTHPACAQCAIAVPMDVIAIERPEKCTGRVYVAFSEHAWIEDTFKRYEANPALLEQRMQWIEPSKWINGGNDPQKHAVVATRKSIDDVVEYMPGLDPKLLDPKDQPLTDKAGAYDPKLMGRESTRYPLHIRQASPLSTSEALVKLMNTIGSTGKGQSHPPMMLALWDGIGNAHELNDFRNDAGSMLSLYVKEQGTQIDAMLSIDAAEVAVRNGAVAFKSRMRSALRAGWEGMLNNPGAMDGIPSYAVISPEQQAASDRRIQEAGVISPEEAKTIGDAEWPKYQDKLNLRKLGDFRPWFKSVQDAVKAIQARRTPDVKAWLKAPTFIATLHDYHDENADDGRAFEKVIVQAINGLPSEDRGAAVVYDLVNNMDPTLPTSLVWRAFAYNQKHPKAEIKELLAQAIANKTTKADPVSDIADKIGKVLEQLKNFVDFREKMIEVHEHQNPISVSEKYLKSIQGDGLVITMGNALFKWTGLGVLGDCAGTFMIRGALMLRVGISKADTIDLVRQAVKVEPDLRLKLQQGYRALRGQGIAAQDAFVRTMQSLAEHEGGQLYRAKWNAVKLTQEGKAVNLGVRIGGTLAVIELLSFGCALAKADKKGEDYAMLVAGGFSSMSACLQASTKVMTGLAKDAARTLTNLKAITGYLGGTSALIGAVLDFGKIIEQAQQRQYSTATLYTVKFGLGAAIVVANFLTALTSSAPLIARITGGRSVVFLGKIGAGIAGATTRTTALAASDAGGWLAKQRAANAAGRVAVGVAAEEAGVVITGRVALLGIGRAVLFLAGWEVALAMVVLQLLIAYFSDNELQAWFEKCSFGKKAENPPWAIDKQHEEFEKALSALGLENGETLQ</sequence>
<feature type="domain" description="Toxin VasX N-terminal region" evidence="2">
    <location>
        <begin position="8"/>
        <end position="166"/>
    </location>
</feature>
<evidence type="ECO:0000313" key="4">
    <source>
        <dbReference type="Proteomes" id="UP000645612"/>
    </source>
</evidence>
<dbReference type="NCBIfam" id="NF041559">
    <property type="entry name" value="BTH_I2691_fam"/>
    <property type="match status" value="1"/>
</dbReference>
<evidence type="ECO:0000313" key="3">
    <source>
        <dbReference type="EMBL" id="MBH9697476.1"/>
    </source>
</evidence>